<reference evidence="2 3" key="1">
    <citation type="submission" date="2021-08" db="EMBL/GenBank/DDBJ databases">
        <title>The highly contiguous genome resource for Trichoderma semiorbis FJ059, a fungal antagonistic to plant pathogens.</title>
        <authorList>
            <person name="Liu T."/>
        </authorList>
    </citation>
    <scope>NUCLEOTIDE SEQUENCE [LARGE SCALE GENOMIC DNA]</scope>
    <source>
        <strain evidence="2 3">FJ059</strain>
    </source>
</reference>
<evidence type="ECO:0000259" key="1">
    <source>
        <dbReference type="Pfam" id="PF24864"/>
    </source>
</evidence>
<protein>
    <recommendedName>
        <fullName evidence="1">DUF7730 domain-containing protein</fullName>
    </recommendedName>
</protein>
<dbReference type="EMBL" id="JAIMJC010000004">
    <property type="protein sequence ID" value="KAH0526930.1"/>
    <property type="molecule type" value="Genomic_DNA"/>
</dbReference>
<dbReference type="AlphaFoldDB" id="A0A9P8HE19"/>
<name>A0A9P8HE19_9HYPO</name>
<proteinExistence type="predicted"/>
<evidence type="ECO:0000313" key="2">
    <source>
        <dbReference type="EMBL" id="KAH0526930.1"/>
    </source>
</evidence>
<keyword evidence="3" id="KW-1185">Reference proteome</keyword>
<gene>
    <name evidence="2" type="ORF">TsFJ059_010197</name>
</gene>
<comment type="caution">
    <text evidence="2">The sequence shown here is derived from an EMBL/GenBank/DDBJ whole genome shotgun (WGS) entry which is preliminary data.</text>
</comment>
<evidence type="ECO:0000313" key="3">
    <source>
        <dbReference type="Proteomes" id="UP000826573"/>
    </source>
</evidence>
<dbReference type="Pfam" id="PF24864">
    <property type="entry name" value="DUF7730"/>
    <property type="match status" value="1"/>
</dbReference>
<dbReference type="InterPro" id="IPR056632">
    <property type="entry name" value="DUF7730"/>
</dbReference>
<accession>A0A9P8HE19</accession>
<sequence>MASSISSSNSSAFLAIPLEIRRQIYRYCIPPKPLIDVSSGVCRKNRFDWSEELNEHHDDLEEFGDIPFIEIEQGEESESETSIDCGNNRIMYELYPSSRSAFPGLLLCCRQITEEVTDILYDDATMLVGLHDLGQTKLAKLPKAREKIRKMILILRPTPAFYNPDFRMDPNIWNSILSNLSMLGIIAEQPSKTEWPEEELENTVDKWITRVTPICDYIGRSLGREAEVVVDANDEAKTVNVFEKAMPGRCRFQNFSMADVIFRRGRYSQESLDWDDVDDGPTSCRDIIDDCEEKIADTVFPYVLFSFINLKRLDTAAKLNLLKQKEKKQPPSA</sequence>
<organism evidence="2 3">
    <name type="scientific">Trichoderma semiorbis</name>
    <dbReference type="NCBI Taxonomy" id="1491008"/>
    <lineage>
        <taxon>Eukaryota</taxon>
        <taxon>Fungi</taxon>
        <taxon>Dikarya</taxon>
        <taxon>Ascomycota</taxon>
        <taxon>Pezizomycotina</taxon>
        <taxon>Sordariomycetes</taxon>
        <taxon>Hypocreomycetidae</taxon>
        <taxon>Hypocreales</taxon>
        <taxon>Hypocreaceae</taxon>
        <taxon>Trichoderma</taxon>
    </lineage>
</organism>
<dbReference type="Proteomes" id="UP000826573">
    <property type="component" value="Unassembled WGS sequence"/>
</dbReference>
<feature type="domain" description="DUF7730" evidence="1">
    <location>
        <begin position="8"/>
        <end position="126"/>
    </location>
</feature>